<dbReference type="InterPro" id="IPR002125">
    <property type="entry name" value="CMP_dCMP_dom"/>
</dbReference>
<evidence type="ECO:0000313" key="2">
    <source>
        <dbReference type="EMBL" id="PIR86891.1"/>
    </source>
</evidence>
<dbReference type="Pfam" id="PF00383">
    <property type="entry name" value="dCMP_cyt_deam_1"/>
    <property type="match status" value="1"/>
</dbReference>
<sequence length="256" mass="28270">MSESIHGAGNQRRLDEYVPSWGTQETVSADNEFMARALAECEQMRKEHPEVSNPAAAVIVKEGKVLAVARNGSAHESFCPRIALNCKSGEDYDLCPDHCHFSNHAEPAAVKAVQSAGVDATGAELYLAGHYWACAPCWEAMKSIGITKLFLLDNAEQEYKKKRDAGKQGGGRISHPLYVEYRGLNSEAVRTALEKVNIFPADPAHEPSFTIVLAGGDLPEPGSKLPVFDYRDQTDYRHVLVELSRELDNFPELTRR</sequence>
<dbReference type="InterPro" id="IPR016193">
    <property type="entry name" value="Cytidine_deaminase-like"/>
</dbReference>
<organism evidence="2 3">
    <name type="scientific">Candidatus Harrisonbacteria bacterium CG10_big_fil_rev_8_21_14_0_10_49_15</name>
    <dbReference type="NCBI Taxonomy" id="1974587"/>
    <lineage>
        <taxon>Bacteria</taxon>
        <taxon>Candidatus Harrisoniibacteriota</taxon>
    </lineage>
</organism>
<evidence type="ECO:0000313" key="3">
    <source>
        <dbReference type="Proteomes" id="UP000229526"/>
    </source>
</evidence>
<protein>
    <recommendedName>
        <fullName evidence="1">CMP/dCMP-type deaminase domain-containing protein</fullName>
    </recommendedName>
</protein>
<dbReference type="AlphaFoldDB" id="A0A2H0UKG7"/>
<dbReference type="SUPFAM" id="SSF53927">
    <property type="entry name" value="Cytidine deaminase-like"/>
    <property type="match status" value="1"/>
</dbReference>
<evidence type="ECO:0000259" key="1">
    <source>
        <dbReference type="Pfam" id="PF00383"/>
    </source>
</evidence>
<dbReference type="GO" id="GO:0003824">
    <property type="term" value="F:catalytic activity"/>
    <property type="evidence" value="ECO:0007669"/>
    <property type="project" value="InterPro"/>
</dbReference>
<dbReference type="Proteomes" id="UP000229526">
    <property type="component" value="Unassembled WGS sequence"/>
</dbReference>
<accession>A0A2H0UKG7</accession>
<name>A0A2H0UKG7_9BACT</name>
<proteinExistence type="predicted"/>
<gene>
    <name evidence="2" type="ORF">COU11_03495</name>
</gene>
<comment type="caution">
    <text evidence="2">The sequence shown here is derived from an EMBL/GenBank/DDBJ whole genome shotgun (WGS) entry which is preliminary data.</text>
</comment>
<dbReference type="EMBL" id="PFBD01000023">
    <property type="protein sequence ID" value="PIR86891.1"/>
    <property type="molecule type" value="Genomic_DNA"/>
</dbReference>
<feature type="domain" description="CMP/dCMP-type deaminase" evidence="1">
    <location>
        <begin position="29"/>
        <end position="150"/>
    </location>
</feature>
<dbReference type="Gene3D" id="3.40.140.10">
    <property type="entry name" value="Cytidine Deaminase, domain 2"/>
    <property type="match status" value="1"/>
</dbReference>
<reference evidence="3" key="1">
    <citation type="submission" date="2017-09" db="EMBL/GenBank/DDBJ databases">
        <title>Depth-based differentiation of microbial function through sediment-hosted aquifers and enrichment of novel symbionts in the deep terrestrial subsurface.</title>
        <authorList>
            <person name="Probst A.J."/>
            <person name="Ladd B."/>
            <person name="Jarett J.K."/>
            <person name="Geller-Mcgrath D.E."/>
            <person name="Sieber C.M.K."/>
            <person name="Emerson J.B."/>
            <person name="Anantharaman K."/>
            <person name="Thomas B.C."/>
            <person name="Malmstrom R."/>
            <person name="Stieglmeier M."/>
            <person name="Klingl A."/>
            <person name="Woyke T."/>
            <person name="Ryan C.M."/>
            <person name="Banfield J.F."/>
        </authorList>
    </citation>
    <scope>NUCLEOTIDE SEQUENCE [LARGE SCALE GENOMIC DNA]</scope>
</reference>